<organism evidence="1 2">
    <name type="scientific">Salinarimonas ramus</name>
    <dbReference type="NCBI Taxonomy" id="690164"/>
    <lineage>
        <taxon>Bacteria</taxon>
        <taxon>Pseudomonadati</taxon>
        <taxon>Pseudomonadota</taxon>
        <taxon>Alphaproteobacteria</taxon>
        <taxon>Hyphomicrobiales</taxon>
        <taxon>Salinarimonadaceae</taxon>
        <taxon>Salinarimonas</taxon>
    </lineage>
</organism>
<protein>
    <submittedName>
        <fullName evidence="1">Uncharacterized protein</fullName>
    </submittedName>
</protein>
<sequence length="106" mass="10552">MVTSIYRVQSHACKTPDAPTSSLVAPRAPAAPGPVASPLLDADAQVAILAAVGDAGVIGLGDLVLAIPGHPRPISAVWALVSAGLLAADPGAPFDADLRIWRTAAA</sequence>
<gene>
    <name evidence="1" type="ORF">GCM10011322_43530</name>
</gene>
<accession>A0A917QID9</accession>
<dbReference type="RefSeq" id="WP_188915378.1">
    <property type="nucleotide sequence ID" value="NZ_BMMF01000015.1"/>
</dbReference>
<dbReference type="Proteomes" id="UP000600449">
    <property type="component" value="Unassembled WGS sequence"/>
</dbReference>
<keyword evidence="2" id="KW-1185">Reference proteome</keyword>
<reference evidence="1 2" key="1">
    <citation type="journal article" date="2014" name="Int. J. Syst. Evol. Microbiol.">
        <title>Complete genome sequence of Corynebacterium casei LMG S-19264T (=DSM 44701T), isolated from a smear-ripened cheese.</title>
        <authorList>
            <consortium name="US DOE Joint Genome Institute (JGI-PGF)"/>
            <person name="Walter F."/>
            <person name="Albersmeier A."/>
            <person name="Kalinowski J."/>
            <person name="Ruckert C."/>
        </authorList>
    </citation>
    <scope>NUCLEOTIDE SEQUENCE [LARGE SCALE GENOMIC DNA]</scope>
    <source>
        <strain evidence="1 2">CGMCC 1.9161</strain>
    </source>
</reference>
<dbReference type="AlphaFoldDB" id="A0A917QID9"/>
<dbReference type="EMBL" id="BMMF01000015">
    <property type="protein sequence ID" value="GGK51782.1"/>
    <property type="molecule type" value="Genomic_DNA"/>
</dbReference>
<evidence type="ECO:0000313" key="2">
    <source>
        <dbReference type="Proteomes" id="UP000600449"/>
    </source>
</evidence>
<evidence type="ECO:0000313" key="1">
    <source>
        <dbReference type="EMBL" id="GGK51782.1"/>
    </source>
</evidence>
<comment type="caution">
    <text evidence="1">The sequence shown here is derived from an EMBL/GenBank/DDBJ whole genome shotgun (WGS) entry which is preliminary data.</text>
</comment>
<proteinExistence type="predicted"/>
<name>A0A917QID9_9HYPH</name>